<evidence type="ECO:0000313" key="3">
    <source>
        <dbReference type="Proteomes" id="UP001061282"/>
    </source>
</evidence>
<proteinExistence type="predicted"/>
<dbReference type="AlphaFoldDB" id="A0A9J6QP58"/>
<gene>
    <name evidence="2" type="ORF">M8013_20675</name>
</gene>
<comment type="caution">
    <text evidence="2">The sequence shown here is derived from an EMBL/GenBank/DDBJ whole genome shotgun (WGS) entry which is preliminary data.</text>
</comment>
<name>A0A9J6QP58_9ENTR</name>
<dbReference type="EMBL" id="JAMGZJ010000078">
    <property type="protein sequence ID" value="MCU6671146.1"/>
    <property type="molecule type" value="Genomic_DNA"/>
</dbReference>
<dbReference type="InterPro" id="IPR049503">
    <property type="entry name" value="AbiJ_NTD4"/>
</dbReference>
<reference evidence="2" key="1">
    <citation type="submission" date="2022-05" db="EMBL/GenBank/DDBJ databases">
        <title>Description of a novel species of Leclercia; Leclercia tamurae and the Proposal for a Novel Genus Silvania gen. nov. Containing Two Novel Species Silvania hatchlandensis sp. nov. and Silvania confinis sp. nov. Isolated from the Rhizosphere of Oak.</title>
        <authorList>
            <person name="Maddock D.W."/>
            <person name="Brady C.L."/>
            <person name="Denman S."/>
            <person name="Arnold D."/>
        </authorList>
    </citation>
    <scope>NUCLEOTIDE SEQUENCE</scope>
    <source>
        <strain evidence="2">H4N4</strain>
    </source>
</reference>
<evidence type="ECO:0000313" key="2">
    <source>
        <dbReference type="EMBL" id="MCU6671146.1"/>
    </source>
</evidence>
<dbReference type="Pfam" id="PF18863">
    <property type="entry name" value="AbiJ_NTD4"/>
    <property type="match status" value="1"/>
</dbReference>
<dbReference type="Proteomes" id="UP001061282">
    <property type="component" value="Unassembled WGS sequence"/>
</dbReference>
<accession>A0A9J6QP58</accession>
<sequence length="343" mass="39282">MLTDVFSYRYSKFPIWHEYSTTEQRLLNQLMGICKEALPTFSEKGGKSEAFDDCWKNVHNKVSRELGIPHLFDRYYSYTSNGFPVSGFHTWEYACERFVTAPFDGLQSVDSFLKERINVIELAMRTRYEQIIKINTSQSSMTQSLLPLTKGVTVPGSYQKGLSAFQQEIIKQYAENVSEMNERFRRAGVPLTLHNGFIQISKDEMTENNIAKPFWALLSDPQWKNVDTDMKESLDRRDSKDKDPAIFASKALESTIKIISDVKGWSKGNEKGASNYIENLNSKANGKFIEPWEAELLKGYFTNIRNQISHGPGSKPMPTMTDEQTDWAIESAMSWIKALIARL</sequence>
<keyword evidence="3" id="KW-1185">Reference proteome</keyword>
<organism evidence="2 3">
    <name type="scientific">Silvania confinis</name>
    <dbReference type="NCBI Taxonomy" id="2926470"/>
    <lineage>
        <taxon>Bacteria</taxon>
        <taxon>Pseudomonadati</taxon>
        <taxon>Pseudomonadota</taxon>
        <taxon>Gammaproteobacteria</taxon>
        <taxon>Enterobacterales</taxon>
        <taxon>Enterobacteriaceae</taxon>
        <taxon>Silvania</taxon>
    </lineage>
</organism>
<evidence type="ECO:0000259" key="1">
    <source>
        <dbReference type="Pfam" id="PF18863"/>
    </source>
</evidence>
<dbReference type="RefSeq" id="WP_271269644.1">
    <property type="nucleotide sequence ID" value="NZ_JAMGZJ010000078.1"/>
</dbReference>
<protein>
    <recommendedName>
        <fullName evidence="1">HEPN AbiJ-N-terminal domain-containing protein</fullName>
    </recommendedName>
</protein>
<feature type="domain" description="HEPN AbiJ-N-terminal" evidence="1">
    <location>
        <begin position="4"/>
        <end position="215"/>
    </location>
</feature>